<sequence>MVCHRYVNFSGTSAPITTAPQSSSPVAVPVTDSPVVAEAELLPDVPASDNTETPVPSFTPFTSFTPYDKESEMPTEVPTEGSPSHHAINAPLTSFYITTKPTDQPTDQPTNQPTNVPTTQPTVQPTSNPTTNPTRNPTTQPTTSKPTTSQPTTSQPATSQPTASSDAVLYSHDLDDPVDG</sequence>
<dbReference type="AlphaFoldDB" id="K3W4C9"/>
<reference evidence="2 3" key="1">
    <citation type="journal article" date="2012" name="Genome Biol.">
        <title>Genome and low-iron response of an oceanic diatom adapted to chronic iron limitation.</title>
        <authorList>
            <person name="Lommer M."/>
            <person name="Specht M."/>
            <person name="Roy A.S."/>
            <person name="Kraemer L."/>
            <person name="Andreson R."/>
            <person name="Gutowska M.A."/>
            <person name="Wolf J."/>
            <person name="Bergner S.V."/>
            <person name="Schilhabel M.B."/>
            <person name="Klostermeier U.C."/>
            <person name="Beiko R.G."/>
            <person name="Rosenstiel P."/>
            <person name="Hippler M."/>
            <person name="Laroche J."/>
        </authorList>
    </citation>
    <scope>NUCLEOTIDE SEQUENCE [LARGE SCALE GENOMIC DNA]</scope>
    <source>
        <strain evidence="2 3">CCMP1005</strain>
    </source>
</reference>
<dbReference type="EMBL" id="AGNL01000503">
    <property type="protein sequence ID" value="EJK77719.1"/>
    <property type="molecule type" value="Genomic_DNA"/>
</dbReference>
<evidence type="ECO:0000313" key="2">
    <source>
        <dbReference type="EMBL" id="EJK77719.1"/>
    </source>
</evidence>
<dbReference type="Proteomes" id="UP000266841">
    <property type="component" value="Unassembled WGS sequence"/>
</dbReference>
<organism evidence="2 3">
    <name type="scientific">Thalassiosira oceanica</name>
    <name type="common">Marine diatom</name>
    <dbReference type="NCBI Taxonomy" id="159749"/>
    <lineage>
        <taxon>Eukaryota</taxon>
        <taxon>Sar</taxon>
        <taxon>Stramenopiles</taxon>
        <taxon>Ochrophyta</taxon>
        <taxon>Bacillariophyta</taxon>
        <taxon>Coscinodiscophyceae</taxon>
        <taxon>Thalassiosirophycidae</taxon>
        <taxon>Thalassiosirales</taxon>
        <taxon>Thalassiosiraceae</taxon>
        <taxon>Thalassiosira</taxon>
    </lineage>
</organism>
<comment type="caution">
    <text evidence="2">The sequence shown here is derived from an EMBL/GenBank/DDBJ whole genome shotgun (WGS) entry which is preliminary data.</text>
</comment>
<accession>K3W4C9</accession>
<feature type="region of interest" description="Disordered" evidence="1">
    <location>
        <begin position="45"/>
        <end position="180"/>
    </location>
</feature>
<evidence type="ECO:0000313" key="3">
    <source>
        <dbReference type="Proteomes" id="UP000266841"/>
    </source>
</evidence>
<protein>
    <submittedName>
        <fullName evidence="2">Uncharacterized protein</fullName>
    </submittedName>
</protein>
<feature type="compositionally biased region" description="Low complexity" evidence="1">
    <location>
        <begin position="98"/>
        <end position="165"/>
    </location>
</feature>
<proteinExistence type="predicted"/>
<gene>
    <name evidence="2" type="ORF">THAOC_00432</name>
</gene>
<feature type="compositionally biased region" description="Polar residues" evidence="1">
    <location>
        <begin position="48"/>
        <end position="65"/>
    </location>
</feature>
<feature type="non-terminal residue" evidence="2">
    <location>
        <position position="180"/>
    </location>
</feature>
<evidence type="ECO:0000256" key="1">
    <source>
        <dbReference type="SAM" id="MobiDB-lite"/>
    </source>
</evidence>
<keyword evidence="3" id="KW-1185">Reference proteome</keyword>
<name>K3W4C9_THAOC</name>